<dbReference type="InterPro" id="IPR003439">
    <property type="entry name" value="ABC_transporter-like_ATP-bd"/>
</dbReference>
<dbReference type="AlphaFoldDB" id="A0A931HUD7"/>
<evidence type="ECO:0000256" key="1">
    <source>
        <dbReference type="ARBA" id="ARBA00004202"/>
    </source>
</evidence>
<dbReference type="PROSITE" id="PS00211">
    <property type="entry name" value="ABC_TRANSPORTER_1"/>
    <property type="match status" value="2"/>
</dbReference>
<dbReference type="PANTHER" id="PTHR43553">
    <property type="entry name" value="HEAVY METAL TRANSPORTER"/>
    <property type="match status" value="1"/>
</dbReference>
<dbReference type="InterPro" id="IPR050095">
    <property type="entry name" value="ECF_ABC_transporter_ATP-bd"/>
</dbReference>
<gene>
    <name evidence="10" type="ORF">H0267_05695</name>
</gene>
<accession>A0A931HUD7</accession>
<keyword evidence="6 10" id="KW-0067">ATP-binding</keyword>
<dbReference type="InterPro" id="IPR027417">
    <property type="entry name" value="P-loop_NTPase"/>
</dbReference>
<sequence length="540" mass="61382">MNEPIIMTKHLSVSYEEVEEPALNDINLSIEKGSSWLILGPSGAGKSTFIHCLNGLFPRELDGEMSGHVYVNGKDTRDYHPGEISRHLGIVFQDPETQFCMLTVEDEIAFGLENLSTPLDEMEELITESLKLVGLEHYRKSDISTLSGGEKQKLALACVLAMKPDVLILDEPTSNLDPYASEQFIQILHRLKTVLGITLIVIEHKIEEWTELVQHTAILNQNRELFYQGTLRDGVTEHASSLKKLGLWLPYATREALKTASPPSTLPMTIDELSFKPENVHPSDGYRGQQLLHTDNLSWHASKQKILDSVHLDIFQNEFVAIVGPNGSGKTTLSLLLAGIHSPNRGSIHLKGRPLEEWREDNLRNVIGYVFQNPEHQFITDSVFEEVAYSLKLTNKEEDEVREIVFQTLKEYNLAGLESRNPFQLSQGQKRRLSVAAMTVMDQELLILDEPTFGQDWNTTERLMDVLQDINSKGKTIVMITHDMELVDRFATRVLVMEKGKVKIDKKPDELWEQGDLSRYHLKLPPRIQLERMRLPYVSK</sequence>
<dbReference type="RefSeq" id="WP_197316298.1">
    <property type="nucleotide sequence ID" value="NZ_JADZSC010000001.1"/>
</dbReference>
<dbReference type="GO" id="GO:0005524">
    <property type="term" value="F:ATP binding"/>
    <property type="evidence" value="ECO:0007669"/>
    <property type="project" value="UniProtKB-KW"/>
</dbReference>
<dbReference type="PROSITE" id="PS50893">
    <property type="entry name" value="ABC_TRANSPORTER_2"/>
    <property type="match status" value="2"/>
</dbReference>
<evidence type="ECO:0000256" key="3">
    <source>
        <dbReference type="ARBA" id="ARBA00022448"/>
    </source>
</evidence>
<evidence type="ECO:0000256" key="8">
    <source>
        <dbReference type="ARBA" id="ARBA00023136"/>
    </source>
</evidence>
<evidence type="ECO:0000256" key="4">
    <source>
        <dbReference type="ARBA" id="ARBA00022475"/>
    </source>
</evidence>
<dbReference type="GO" id="GO:0043190">
    <property type="term" value="C:ATP-binding cassette (ABC) transporter complex"/>
    <property type="evidence" value="ECO:0007669"/>
    <property type="project" value="TreeGrafter"/>
</dbReference>
<dbReference type="EMBL" id="JADZSC010000001">
    <property type="protein sequence ID" value="MBH0229705.1"/>
    <property type="molecule type" value="Genomic_DNA"/>
</dbReference>
<keyword evidence="5" id="KW-0547">Nucleotide-binding</keyword>
<dbReference type="GO" id="GO:0015087">
    <property type="term" value="F:cobalt ion transmembrane transporter activity"/>
    <property type="evidence" value="ECO:0007669"/>
    <property type="project" value="UniProtKB-ARBA"/>
</dbReference>
<dbReference type="NCBIfam" id="NF010167">
    <property type="entry name" value="PRK13648.1"/>
    <property type="match status" value="2"/>
</dbReference>
<dbReference type="InterPro" id="IPR003593">
    <property type="entry name" value="AAA+_ATPase"/>
</dbReference>
<dbReference type="SMART" id="SM00382">
    <property type="entry name" value="AAA"/>
    <property type="match status" value="2"/>
</dbReference>
<comment type="caution">
    <text evidence="10">The sequence shown here is derived from an EMBL/GenBank/DDBJ whole genome shotgun (WGS) entry which is preliminary data.</text>
</comment>
<comment type="subcellular location">
    <subcellularLocation>
        <location evidence="1">Cell membrane</location>
        <topology evidence="1">Peripheral membrane protein</topology>
    </subcellularLocation>
</comment>
<dbReference type="GO" id="GO:0016887">
    <property type="term" value="F:ATP hydrolysis activity"/>
    <property type="evidence" value="ECO:0007669"/>
    <property type="project" value="InterPro"/>
</dbReference>
<dbReference type="CDD" id="cd03225">
    <property type="entry name" value="ABC_cobalt_CbiO_domain1"/>
    <property type="match status" value="2"/>
</dbReference>
<evidence type="ECO:0000313" key="11">
    <source>
        <dbReference type="Proteomes" id="UP000614490"/>
    </source>
</evidence>
<dbReference type="Pfam" id="PF00005">
    <property type="entry name" value="ABC_tran"/>
    <property type="match status" value="2"/>
</dbReference>
<evidence type="ECO:0000256" key="2">
    <source>
        <dbReference type="ARBA" id="ARBA00005417"/>
    </source>
</evidence>
<dbReference type="FunFam" id="3.40.50.300:FF:000224">
    <property type="entry name" value="Energy-coupling factor transporter ATP-binding protein EcfA"/>
    <property type="match status" value="1"/>
</dbReference>
<evidence type="ECO:0000259" key="9">
    <source>
        <dbReference type="PROSITE" id="PS50893"/>
    </source>
</evidence>
<keyword evidence="7" id="KW-1278">Translocase</keyword>
<keyword evidence="4" id="KW-1003">Cell membrane</keyword>
<feature type="domain" description="ABC transporter" evidence="9">
    <location>
        <begin position="292"/>
        <end position="524"/>
    </location>
</feature>
<organism evidence="10 11">
    <name type="scientific">Halobacillus yeomjeoni</name>
    <dbReference type="NCBI Taxonomy" id="311194"/>
    <lineage>
        <taxon>Bacteria</taxon>
        <taxon>Bacillati</taxon>
        <taxon>Bacillota</taxon>
        <taxon>Bacilli</taxon>
        <taxon>Bacillales</taxon>
        <taxon>Bacillaceae</taxon>
        <taxon>Halobacillus</taxon>
    </lineage>
</organism>
<evidence type="ECO:0000256" key="6">
    <source>
        <dbReference type="ARBA" id="ARBA00022840"/>
    </source>
</evidence>
<dbReference type="GO" id="GO:0042626">
    <property type="term" value="F:ATPase-coupled transmembrane transporter activity"/>
    <property type="evidence" value="ECO:0007669"/>
    <property type="project" value="TreeGrafter"/>
</dbReference>
<name>A0A931HUD7_9BACI</name>
<dbReference type="PANTHER" id="PTHR43553:SF27">
    <property type="entry name" value="ENERGY-COUPLING FACTOR TRANSPORTER ATP-BINDING PROTEIN ECFA2"/>
    <property type="match status" value="1"/>
</dbReference>
<keyword evidence="8" id="KW-0472">Membrane</keyword>
<dbReference type="Proteomes" id="UP000614490">
    <property type="component" value="Unassembled WGS sequence"/>
</dbReference>
<evidence type="ECO:0000256" key="5">
    <source>
        <dbReference type="ARBA" id="ARBA00022741"/>
    </source>
</evidence>
<proteinExistence type="inferred from homology"/>
<dbReference type="SUPFAM" id="SSF52540">
    <property type="entry name" value="P-loop containing nucleoside triphosphate hydrolases"/>
    <property type="match status" value="2"/>
</dbReference>
<keyword evidence="3" id="KW-0813">Transport</keyword>
<feature type="domain" description="ABC transporter" evidence="9">
    <location>
        <begin position="6"/>
        <end position="247"/>
    </location>
</feature>
<reference evidence="10 11" key="1">
    <citation type="journal article" date="2005" name="Int. J. Syst. Evol. Microbiol.">
        <title>Halobacillus yeomjeoni sp. nov., isolated from a marine solar saltern in Korea.</title>
        <authorList>
            <person name="Yoon J.H."/>
            <person name="Kang S.J."/>
            <person name="Lee C.H."/>
            <person name="Oh H.W."/>
            <person name="Oh T.K."/>
        </authorList>
    </citation>
    <scope>NUCLEOTIDE SEQUENCE [LARGE SCALE GENOMIC DNA]</scope>
    <source>
        <strain evidence="10 11">KCTC 3957</strain>
    </source>
</reference>
<evidence type="ECO:0000256" key="7">
    <source>
        <dbReference type="ARBA" id="ARBA00022967"/>
    </source>
</evidence>
<comment type="similarity">
    <text evidence="2">Belongs to the ABC transporter superfamily.</text>
</comment>
<dbReference type="Gene3D" id="3.40.50.300">
    <property type="entry name" value="P-loop containing nucleotide triphosphate hydrolases"/>
    <property type="match status" value="2"/>
</dbReference>
<keyword evidence="11" id="KW-1185">Reference proteome</keyword>
<dbReference type="InterPro" id="IPR015856">
    <property type="entry name" value="ABC_transpr_CbiO/EcfA_su"/>
</dbReference>
<protein>
    <submittedName>
        <fullName evidence="10">ABC transporter ATP-binding protein</fullName>
    </submittedName>
</protein>
<evidence type="ECO:0000313" key="10">
    <source>
        <dbReference type="EMBL" id="MBH0229705.1"/>
    </source>
</evidence>
<dbReference type="InterPro" id="IPR017871">
    <property type="entry name" value="ABC_transporter-like_CS"/>
</dbReference>